<gene>
    <name evidence="1" type="ORF">Aargi30884_13100</name>
</gene>
<protein>
    <submittedName>
        <fullName evidence="1">Uncharacterized protein</fullName>
    </submittedName>
</protein>
<sequence length="144" mass="16355">MKISIRLIKSRIPLILTPTIPKTMPAMALPIGRERLLKAIATMPQAMDIAAPMHPGSKKKKETINDTALIDVETIPVVMEPIASPLCLFSISILLHKKCVFPPLVCIYFSKRKEVSQESFYNTKKKREEIVEFKYNISIKRGYL</sequence>
<reference evidence="2" key="1">
    <citation type="submission" date="2019-05" db="EMBL/GenBank/DDBJ databases">
        <title>Complete genome sequencing of Absiella argi strain JCM 30884.</title>
        <authorList>
            <person name="Sakamoto M."/>
            <person name="Murakami T."/>
            <person name="Mori H."/>
        </authorList>
    </citation>
    <scope>NUCLEOTIDE SEQUENCE [LARGE SCALE GENOMIC DNA]</scope>
    <source>
        <strain evidence="2">JCM 30884</strain>
    </source>
</reference>
<evidence type="ECO:0000313" key="1">
    <source>
        <dbReference type="EMBL" id="BBK22407.1"/>
    </source>
</evidence>
<dbReference type="Proteomes" id="UP000464754">
    <property type="component" value="Chromosome"/>
</dbReference>
<dbReference type="RefSeq" id="WP_158572281.1">
    <property type="nucleotide sequence ID" value="NZ_AP019695.1"/>
</dbReference>
<dbReference type="AlphaFoldDB" id="A0A6N4TI59"/>
<dbReference type="EMBL" id="AP019695">
    <property type="protein sequence ID" value="BBK22407.1"/>
    <property type="molecule type" value="Genomic_DNA"/>
</dbReference>
<accession>A0A6N4TI59</accession>
<keyword evidence="2" id="KW-1185">Reference proteome</keyword>
<evidence type="ECO:0000313" key="2">
    <source>
        <dbReference type="Proteomes" id="UP000464754"/>
    </source>
</evidence>
<name>A0A6N4TI59_9FIRM</name>
<organism evidence="1 2">
    <name type="scientific">Amedibacterium intestinale</name>
    <dbReference type="NCBI Taxonomy" id="2583452"/>
    <lineage>
        <taxon>Bacteria</taxon>
        <taxon>Bacillati</taxon>
        <taxon>Bacillota</taxon>
        <taxon>Erysipelotrichia</taxon>
        <taxon>Erysipelotrichales</taxon>
        <taxon>Erysipelotrichaceae</taxon>
        <taxon>Amedibacterium</taxon>
    </lineage>
</organism>
<dbReference type="KEGG" id="aarg:Aargi30884_13100"/>
<proteinExistence type="predicted"/>